<evidence type="ECO:0000313" key="2">
    <source>
        <dbReference type="EMBL" id="KAE8270429.1"/>
    </source>
</evidence>
<gene>
    <name evidence="2" type="ORF">A4X09_0g1930</name>
</gene>
<feature type="region of interest" description="Disordered" evidence="1">
    <location>
        <begin position="185"/>
        <end position="241"/>
    </location>
</feature>
<name>A0A8X7NDE3_9BASI</name>
<evidence type="ECO:0000313" key="3">
    <source>
        <dbReference type="Proteomes" id="UP000078113"/>
    </source>
</evidence>
<reference evidence="2" key="1">
    <citation type="submission" date="2016-04" db="EMBL/GenBank/DDBJ databases">
        <authorList>
            <person name="Nguyen H.D."/>
            <person name="Samba Siva P."/>
            <person name="Cullis J."/>
            <person name="Levesque C.A."/>
            <person name="Hambleton S."/>
        </authorList>
    </citation>
    <scope>NUCLEOTIDE SEQUENCE</scope>
    <source>
        <strain evidence="2">DAOMC 236422</strain>
    </source>
</reference>
<dbReference type="AlphaFoldDB" id="A0A8X7NDE3"/>
<dbReference type="Proteomes" id="UP000078113">
    <property type="component" value="Unassembled WGS sequence"/>
</dbReference>
<reference evidence="2" key="2">
    <citation type="journal article" date="2019" name="IMA Fungus">
        <title>Genome sequencing and comparison of five Tilletia species to identify candidate genes for the detection of regulated species infecting wheat.</title>
        <authorList>
            <person name="Nguyen H.D.T."/>
            <person name="Sultana T."/>
            <person name="Kesanakurti P."/>
            <person name="Hambleton S."/>
        </authorList>
    </citation>
    <scope>NUCLEOTIDE SEQUENCE</scope>
    <source>
        <strain evidence="2">DAOMC 236422</strain>
    </source>
</reference>
<feature type="region of interest" description="Disordered" evidence="1">
    <location>
        <begin position="283"/>
        <end position="323"/>
    </location>
</feature>
<dbReference type="EMBL" id="LWDG02000051">
    <property type="protein sequence ID" value="KAE8270429.1"/>
    <property type="molecule type" value="Genomic_DNA"/>
</dbReference>
<feature type="compositionally biased region" description="Polar residues" evidence="1">
    <location>
        <begin position="223"/>
        <end position="234"/>
    </location>
</feature>
<sequence length="492" mass="53169">MSSTGDTDMSKGSSPINSFDSDIQAQPRFCPDSNHRAPTSILPSSERGRSATQSDATPFVGSGFHRGRRGPTSPTRDGHPERRVPPAPTLGSSENARHIRRPGPSTVHIVTPPVHDVGSERRPRRLTVTASPYEVPSSPFRRTAARELPRSAFAPAPPSPPHILPSSSRVISRRSTIVLAAGPDLRAHQGGSGLVSPPLLRPIDPRPQSALRPPPLSAHHSRSWPTPYQDSNGMNGRPRAYTHTGDRLQLRENMLAIVPPSREGVVGSGGLISMAVSRLISRSDARNTPPPPHLNSGRRSTSQATMVEQDADHSRAGSGLSNPDATLVEEYTTAKVHQHAPPFYPGQQHELANARMRSIPALRALSSLPQGPLPELPRPPPGQPHSPPSKEMNQEDTERSSGESQSHGRSHSIYADEDTRDDRQQRPTTPVLGSSQPIKKLRSNSPPTNKLASSLQTISPPNEARSASHLRARLPSMSELGLIAQMRIAQPR</sequence>
<protein>
    <submittedName>
        <fullName evidence="2">Uncharacterized protein</fullName>
    </submittedName>
</protein>
<organism evidence="2 3">
    <name type="scientific">Tilletia walkeri</name>
    <dbReference type="NCBI Taxonomy" id="117179"/>
    <lineage>
        <taxon>Eukaryota</taxon>
        <taxon>Fungi</taxon>
        <taxon>Dikarya</taxon>
        <taxon>Basidiomycota</taxon>
        <taxon>Ustilaginomycotina</taxon>
        <taxon>Exobasidiomycetes</taxon>
        <taxon>Tilletiales</taxon>
        <taxon>Tilletiaceae</taxon>
        <taxon>Tilletia</taxon>
    </lineage>
</organism>
<comment type="caution">
    <text evidence="2">The sequence shown here is derived from an EMBL/GenBank/DDBJ whole genome shotgun (WGS) entry which is preliminary data.</text>
</comment>
<feature type="compositionally biased region" description="Polar residues" evidence="1">
    <location>
        <begin position="1"/>
        <end position="24"/>
    </location>
</feature>
<evidence type="ECO:0000256" key="1">
    <source>
        <dbReference type="SAM" id="MobiDB-lite"/>
    </source>
</evidence>
<feature type="region of interest" description="Disordered" evidence="1">
    <location>
        <begin position="1"/>
        <end position="140"/>
    </location>
</feature>
<feature type="compositionally biased region" description="Basic and acidic residues" evidence="1">
    <location>
        <begin position="392"/>
        <end position="401"/>
    </location>
</feature>
<feature type="compositionally biased region" description="Polar residues" evidence="1">
    <location>
        <begin position="426"/>
        <end position="460"/>
    </location>
</feature>
<keyword evidence="3" id="KW-1185">Reference proteome</keyword>
<accession>A0A8X7NDE3</accession>
<feature type="compositionally biased region" description="Pro residues" evidence="1">
    <location>
        <begin position="371"/>
        <end position="387"/>
    </location>
</feature>
<feature type="region of interest" description="Disordered" evidence="1">
    <location>
        <begin position="367"/>
        <end position="469"/>
    </location>
</feature>
<proteinExistence type="predicted"/>
<feature type="compositionally biased region" description="Polar residues" evidence="1">
    <location>
        <begin position="297"/>
        <end position="306"/>
    </location>
</feature>